<organism evidence="1 2">
    <name type="scientific">Vibrio scophthalmi</name>
    <dbReference type="NCBI Taxonomy" id="45658"/>
    <lineage>
        <taxon>Bacteria</taxon>
        <taxon>Pseudomonadati</taxon>
        <taxon>Pseudomonadota</taxon>
        <taxon>Gammaproteobacteria</taxon>
        <taxon>Vibrionales</taxon>
        <taxon>Vibrionaceae</taxon>
        <taxon>Vibrio</taxon>
    </lineage>
</organism>
<dbReference type="Proteomes" id="UP000095131">
    <property type="component" value="Unassembled WGS sequence"/>
</dbReference>
<dbReference type="RefSeq" id="WP_009385175.1">
    <property type="nucleotide sequence ID" value="NZ_MDCJ01000007.1"/>
</dbReference>
<sequence length="258" mass="29134">MMNRFTVLLLLVSNDLFAGDSRLLELVREFQIAKSEYGEFSSQSLHKQRKIQIYSQARSILSSITNECTVEIESRCNLKSERDVVSCLDSDRDYLSESCNMALSSFIGGQYFDKSFEHKGILISKGSYFFYQPRNPKMKIVAAVLTEGFNYKGVEYKSGRIDFNINGLESAYLAYDQIIDGVLYSSDLLGVFFHDNGKVKEGVLAADTKFGSYVYKASTQISLDERGNVTSGRLANDYMISGEKYAAGDLVVFEQFRF</sequence>
<dbReference type="PATRIC" id="fig|45658.8.peg.3308"/>
<reference evidence="1 2" key="1">
    <citation type="submission" date="2016-08" db="EMBL/GenBank/DDBJ databases">
        <title>Genome sequencing of Vibrio scophthalmi strain FP3289, an isolated from Paralichthys olivaceus.</title>
        <authorList>
            <person name="Han H.-J."/>
        </authorList>
    </citation>
    <scope>NUCLEOTIDE SEQUENCE [LARGE SCALE GENOMIC DNA]</scope>
    <source>
        <strain evidence="1 2">FP3289</strain>
    </source>
</reference>
<comment type="caution">
    <text evidence="1">The sequence shown here is derived from an EMBL/GenBank/DDBJ whole genome shotgun (WGS) entry which is preliminary data.</text>
</comment>
<name>A0A1E3WEP6_9VIBR</name>
<protein>
    <submittedName>
        <fullName evidence="1">Uncharacterized protein</fullName>
    </submittedName>
</protein>
<evidence type="ECO:0000313" key="2">
    <source>
        <dbReference type="Proteomes" id="UP000095131"/>
    </source>
</evidence>
<gene>
    <name evidence="1" type="ORF">VSF3289_03351</name>
</gene>
<dbReference type="EMBL" id="MDCJ01000007">
    <property type="protein sequence ID" value="ODS04220.1"/>
    <property type="molecule type" value="Genomic_DNA"/>
</dbReference>
<evidence type="ECO:0000313" key="1">
    <source>
        <dbReference type="EMBL" id="ODS04220.1"/>
    </source>
</evidence>
<accession>A0A1E3WEP6</accession>
<proteinExistence type="predicted"/>
<dbReference type="OrthoDB" id="10003462at2"/>
<dbReference type="AlphaFoldDB" id="A0A1E3WEP6"/>